<dbReference type="InterPro" id="IPR037069">
    <property type="entry name" value="AcylCoA_DH/ox_N_sf"/>
</dbReference>
<evidence type="ECO:0000259" key="9">
    <source>
        <dbReference type="Pfam" id="PF02771"/>
    </source>
</evidence>
<dbReference type="EMBL" id="QHHU01000029">
    <property type="protein sequence ID" value="RSM42494.1"/>
    <property type="molecule type" value="Genomic_DNA"/>
</dbReference>
<comment type="similarity">
    <text evidence="2 6">Belongs to the acyl-CoA dehydrogenase family.</text>
</comment>
<gene>
    <name evidence="10" type="ORF">DMA12_21510</name>
</gene>
<evidence type="ECO:0000259" key="7">
    <source>
        <dbReference type="Pfam" id="PF00441"/>
    </source>
</evidence>
<reference evidence="10 11" key="1">
    <citation type="submission" date="2018-05" db="EMBL/GenBank/DDBJ databases">
        <title>Evolution of GPA BGCs.</title>
        <authorList>
            <person name="Waglechner N."/>
            <person name="Wright G.D."/>
        </authorList>
    </citation>
    <scope>NUCLEOTIDE SEQUENCE [LARGE SCALE GENOMIC DNA]</scope>
    <source>
        <strain evidence="10 11">DSM 5908</strain>
    </source>
</reference>
<dbReference type="Pfam" id="PF02771">
    <property type="entry name" value="Acyl-CoA_dh_N"/>
    <property type="match status" value="1"/>
</dbReference>
<evidence type="ECO:0000256" key="5">
    <source>
        <dbReference type="ARBA" id="ARBA00023002"/>
    </source>
</evidence>
<dbReference type="GO" id="GO:0050660">
    <property type="term" value="F:flavin adenine dinucleotide binding"/>
    <property type="evidence" value="ECO:0007669"/>
    <property type="project" value="InterPro"/>
</dbReference>
<evidence type="ECO:0000256" key="6">
    <source>
        <dbReference type="RuleBase" id="RU362125"/>
    </source>
</evidence>
<keyword evidence="4 6" id="KW-0274">FAD</keyword>
<keyword evidence="11" id="KW-1185">Reference proteome</keyword>
<feature type="domain" description="Acyl-CoA dehydrogenase/oxidase C-terminal" evidence="7">
    <location>
        <begin position="227"/>
        <end position="376"/>
    </location>
</feature>
<comment type="cofactor">
    <cofactor evidence="1 6">
        <name>FAD</name>
        <dbReference type="ChEBI" id="CHEBI:57692"/>
    </cofactor>
</comment>
<evidence type="ECO:0000313" key="11">
    <source>
        <dbReference type="Proteomes" id="UP000286716"/>
    </source>
</evidence>
<dbReference type="SUPFAM" id="SSF47203">
    <property type="entry name" value="Acyl-CoA dehydrogenase C-terminal domain-like"/>
    <property type="match status" value="1"/>
</dbReference>
<accession>A0A428WHD0</accession>
<dbReference type="PROSITE" id="PS00072">
    <property type="entry name" value="ACYL_COA_DH_1"/>
    <property type="match status" value="1"/>
</dbReference>
<dbReference type="Pfam" id="PF02770">
    <property type="entry name" value="Acyl-CoA_dh_M"/>
    <property type="match status" value="1"/>
</dbReference>
<dbReference type="Gene3D" id="1.10.540.10">
    <property type="entry name" value="Acyl-CoA dehydrogenase/oxidase, N-terminal domain"/>
    <property type="match status" value="1"/>
</dbReference>
<dbReference type="Gene3D" id="1.20.140.10">
    <property type="entry name" value="Butyryl-CoA Dehydrogenase, subunit A, domain 3"/>
    <property type="match status" value="1"/>
</dbReference>
<dbReference type="FunFam" id="1.20.140.10:FF:000001">
    <property type="entry name" value="Acyl-CoA dehydrogenase"/>
    <property type="match status" value="1"/>
</dbReference>
<protein>
    <submittedName>
        <fullName evidence="10">Acyl-CoA dehydrogenase</fullName>
    </submittedName>
</protein>
<dbReference type="PANTHER" id="PTHR43884">
    <property type="entry name" value="ACYL-COA DEHYDROGENASE"/>
    <property type="match status" value="1"/>
</dbReference>
<dbReference type="Pfam" id="PF00441">
    <property type="entry name" value="Acyl-CoA_dh_1"/>
    <property type="match status" value="1"/>
</dbReference>
<evidence type="ECO:0000256" key="3">
    <source>
        <dbReference type="ARBA" id="ARBA00022630"/>
    </source>
</evidence>
<dbReference type="RefSeq" id="WP_020641549.1">
    <property type="nucleotide sequence ID" value="NZ_QHHU01000029.1"/>
</dbReference>
<evidence type="ECO:0000313" key="10">
    <source>
        <dbReference type="EMBL" id="RSM42494.1"/>
    </source>
</evidence>
<keyword evidence="5 6" id="KW-0560">Oxidoreductase</keyword>
<feature type="domain" description="Acyl-CoA oxidase/dehydrogenase middle" evidence="8">
    <location>
        <begin position="123"/>
        <end position="213"/>
    </location>
</feature>
<sequence>MTFALDSAQQAFAAEVRRQAEEQLLPLAESGVEGAVNRPLLKAMGALGLLARLFPGVASGTPSRQAAATDLCILRENLATVSTEAETALALQGLGSYPILQSGQDEQVARWLPAVAAGDAVAAFALTEPDAGSDAAALSLAAEPDGDGWRLTGTKMWISNAPEADFYTVFARTTPDAGSRGVSAFVVPADRPGLGGEHLDLVSPHPIGTVTFDGVEVRRGELLGEENRGFAVAMRTLDLFRPSVGAFAVGMAQAALDATVSHTGSREAFGGPLIKQQAVAHTLAEMATRTEAARLLVYAAAGAYDAGEPNLGGRAAMAKLFATESAQFVVDSAVQLHGARALRRGHLLEHLYREVRAPRIYEGASEIQRTIIARWLASSASGRATTG</sequence>
<evidence type="ECO:0000256" key="4">
    <source>
        <dbReference type="ARBA" id="ARBA00022827"/>
    </source>
</evidence>
<comment type="caution">
    <text evidence="10">The sequence shown here is derived from an EMBL/GenBank/DDBJ whole genome shotgun (WGS) entry which is preliminary data.</text>
</comment>
<dbReference type="PANTHER" id="PTHR43884:SF22">
    <property type="entry name" value="BLR3437 PROTEIN"/>
    <property type="match status" value="1"/>
</dbReference>
<dbReference type="InterPro" id="IPR006091">
    <property type="entry name" value="Acyl-CoA_Oxase/DH_mid-dom"/>
</dbReference>
<dbReference type="Proteomes" id="UP000286716">
    <property type="component" value="Unassembled WGS sequence"/>
</dbReference>
<feature type="domain" description="Acyl-CoA dehydrogenase/oxidase N-terminal" evidence="9">
    <location>
        <begin position="8"/>
        <end position="119"/>
    </location>
</feature>
<dbReference type="Gene3D" id="2.40.110.10">
    <property type="entry name" value="Butyryl-CoA Dehydrogenase, subunit A, domain 2"/>
    <property type="match status" value="1"/>
</dbReference>
<evidence type="ECO:0000259" key="8">
    <source>
        <dbReference type="Pfam" id="PF02770"/>
    </source>
</evidence>
<dbReference type="GO" id="GO:0003995">
    <property type="term" value="F:acyl-CoA dehydrogenase activity"/>
    <property type="evidence" value="ECO:0007669"/>
    <property type="project" value="InterPro"/>
</dbReference>
<name>A0A428WHD0_AMYBA</name>
<dbReference type="InterPro" id="IPR046373">
    <property type="entry name" value="Acyl-CoA_Oxase/DH_mid-dom_sf"/>
</dbReference>
<dbReference type="InterPro" id="IPR036250">
    <property type="entry name" value="AcylCo_DH-like_C"/>
</dbReference>
<evidence type="ECO:0000256" key="1">
    <source>
        <dbReference type="ARBA" id="ARBA00001974"/>
    </source>
</evidence>
<dbReference type="InterPro" id="IPR006089">
    <property type="entry name" value="Acyl-CoA_DH_CS"/>
</dbReference>
<organism evidence="10 11">
    <name type="scientific">Amycolatopsis balhimycina DSM 5908</name>
    <dbReference type="NCBI Taxonomy" id="1081091"/>
    <lineage>
        <taxon>Bacteria</taxon>
        <taxon>Bacillati</taxon>
        <taxon>Actinomycetota</taxon>
        <taxon>Actinomycetes</taxon>
        <taxon>Pseudonocardiales</taxon>
        <taxon>Pseudonocardiaceae</taxon>
        <taxon>Amycolatopsis</taxon>
    </lineage>
</organism>
<dbReference type="AlphaFoldDB" id="A0A428WHD0"/>
<dbReference type="SUPFAM" id="SSF56645">
    <property type="entry name" value="Acyl-CoA dehydrogenase NM domain-like"/>
    <property type="match status" value="1"/>
</dbReference>
<dbReference type="InterPro" id="IPR009100">
    <property type="entry name" value="AcylCoA_DH/oxidase_NM_dom_sf"/>
</dbReference>
<keyword evidence="3 6" id="KW-0285">Flavoprotein</keyword>
<dbReference type="InterPro" id="IPR013786">
    <property type="entry name" value="AcylCoA_DH/ox_N"/>
</dbReference>
<dbReference type="OrthoDB" id="8876745at2"/>
<dbReference type="InterPro" id="IPR009075">
    <property type="entry name" value="AcylCo_DH/oxidase_C"/>
</dbReference>
<proteinExistence type="inferred from homology"/>
<evidence type="ECO:0000256" key="2">
    <source>
        <dbReference type="ARBA" id="ARBA00009347"/>
    </source>
</evidence>